<dbReference type="RefSeq" id="WP_121033500.1">
    <property type="nucleotide sequence ID" value="NZ_RBXT01000001.1"/>
</dbReference>
<name>A0A495Y3R3_9MICO</name>
<dbReference type="PANTHER" id="PTHR33392">
    <property type="entry name" value="POLYISOPRENYL-TEICHOIC ACID--PEPTIDOGLYCAN TEICHOIC ACID TRANSFERASE TAGU"/>
    <property type="match status" value="1"/>
</dbReference>
<evidence type="ECO:0000256" key="1">
    <source>
        <dbReference type="ARBA" id="ARBA00006068"/>
    </source>
</evidence>
<dbReference type="EMBL" id="RBXT01000001">
    <property type="protein sequence ID" value="RKT78948.1"/>
    <property type="molecule type" value="Genomic_DNA"/>
</dbReference>
<dbReference type="AlphaFoldDB" id="A0A495Y3R3"/>
<feature type="region of interest" description="Disordered" evidence="2">
    <location>
        <begin position="45"/>
        <end position="97"/>
    </location>
</feature>
<dbReference type="InterPro" id="IPR050922">
    <property type="entry name" value="LytR/CpsA/Psr_CW_biosynth"/>
</dbReference>
<feature type="region of interest" description="Disordered" evidence="2">
    <location>
        <begin position="1"/>
        <end position="26"/>
    </location>
</feature>
<feature type="domain" description="Cell envelope-related transcriptional attenuator" evidence="3">
    <location>
        <begin position="230"/>
        <end position="355"/>
    </location>
</feature>
<protein>
    <submittedName>
        <fullName evidence="4">LytR family transcriptional attenuator</fullName>
    </submittedName>
</protein>
<comment type="similarity">
    <text evidence="1">Belongs to the LytR/CpsA/Psr (LCP) family.</text>
</comment>
<evidence type="ECO:0000259" key="3">
    <source>
        <dbReference type="Pfam" id="PF03816"/>
    </source>
</evidence>
<organism evidence="4 5">
    <name type="scientific">Terracoccus luteus</name>
    <dbReference type="NCBI Taxonomy" id="53356"/>
    <lineage>
        <taxon>Bacteria</taxon>
        <taxon>Bacillati</taxon>
        <taxon>Actinomycetota</taxon>
        <taxon>Actinomycetes</taxon>
        <taxon>Micrococcales</taxon>
        <taxon>Intrasporangiaceae</taxon>
        <taxon>Terracoccus</taxon>
    </lineage>
</organism>
<dbReference type="Proteomes" id="UP000278440">
    <property type="component" value="Unassembled WGS sequence"/>
</dbReference>
<accession>A0A495Y3R3</accession>
<proteinExistence type="inferred from homology"/>
<gene>
    <name evidence="4" type="ORF">DFJ68_2402</name>
</gene>
<dbReference type="InterPro" id="IPR004474">
    <property type="entry name" value="LytR_CpsA_psr"/>
</dbReference>
<evidence type="ECO:0000256" key="2">
    <source>
        <dbReference type="SAM" id="MobiDB-lite"/>
    </source>
</evidence>
<dbReference type="Pfam" id="PF03816">
    <property type="entry name" value="LytR_cpsA_psr"/>
    <property type="match status" value="1"/>
</dbReference>
<dbReference type="PANTHER" id="PTHR33392:SF6">
    <property type="entry name" value="POLYISOPRENYL-TEICHOIC ACID--PEPTIDOGLYCAN TEICHOIC ACID TRANSFERASE TAGU"/>
    <property type="match status" value="1"/>
</dbReference>
<dbReference type="OrthoDB" id="9782542at2"/>
<comment type="caution">
    <text evidence="4">The sequence shown here is derived from an EMBL/GenBank/DDBJ whole genome shotgun (WGS) entry which is preliminary data.</text>
</comment>
<feature type="compositionally biased region" description="Low complexity" evidence="2">
    <location>
        <begin position="45"/>
        <end position="71"/>
    </location>
</feature>
<evidence type="ECO:0000313" key="5">
    <source>
        <dbReference type="Proteomes" id="UP000278440"/>
    </source>
</evidence>
<sequence length="435" mass="42946">MSTTTPTAPDAGRPGPTAARGRRWAPSAAAAAAAALLLAACTGGEGATSSAATGAASNATTGTTPAASSPAPSSPTPSIPATGDGATTPASGSSDATVTGAPAALGALVGRLYAGQGLGAGATATVAAALEGATPAALPAGAKATTGTWFGTPVAVVTAGRDVTLAVGPTWRVVGGWWPSLGVDAPSLGRPGPRFVLAVGSDARRGEPLDRTRADVLQVVGTDGSGGGGVLGLARDLWVPLSTGGKGKINAAMVFGGPEAQRRTVRAATGLPAEGYVLVGFGGFTRVVDDQGGIPMVVPERVDASHADLVIEKGPQTLTGKQALAYARERKTLPDGDFGRSRHQGQIILAAAVKAKLAGPQAIPAAFTSFSGVGRSDLSAEAMLTYAARLYALNPLEVGRGVAKGAFGTASGQSIVVLGEQARRLFADFRDGRLS</sequence>
<dbReference type="Gene3D" id="3.40.630.190">
    <property type="entry name" value="LCP protein"/>
    <property type="match status" value="1"/>
</dbReference>
<keyword evidence="5" id="KW-1185">Reference proteome</keyword>
<reference evidence="4 5" key="1">
    <citation type="submission" date="2018-10" db="EMBL/GenBank/DDBJ databases">
        <title>Sequencing the genomes of 1000 actinobacteria strains.</title>
        <authorList>
            <person name="Klenk H.-P."/>
        </authorList>
    </citation>
    <scope>NUCLEOTIDE SEQUENCE [LARGE SCALE GENOMIC DNA]</scope>
    <source>
        <strain evidence="4 5">DSM 44267</strain>
    </source>
</reference>
<dbReference type="NCBIfam" id="TIGR00350">
    <property type="entry name" value="lytR_cpsA_psr"/>
    <property type="match status" value="1"/>
</dbReference>
<feature type="compositionally biased region" description="Polar residues" evidence="2">
    <location>
        <begin position="88"/>
        <end position="97"/>
    </location>
</feature>
<evidence type="ECO:0000313" key="4">
    <source>
        <dbReference type="EMBL" id="RKT78948.1"/>
    </source>
</evidence>